<gene>
    <name evidence="4" type="ORF">F5147DRAFT_837109</name>
</gene>
<dbReference type="SUPFAM" id="SSF48452">
    <property type="entry name" value="TPR-like"/>
    <property type="match status" value="1"/>
</dbReference>
<dbReference type="InterPro" id="IPR036322">
    <property type="entry name" value="WD40_repeat_dom_sf"/>
</dbReference>
<reference evidence="4" key="1">
    <citation type="journal article" date="2020" name="New Phytol.">
        <title>Comparative genomics reveals dynamic genome evolution in host specialist ectomycorrhizal fungi.</title>
        <authorList>
            <person name="Lofgren L.A."/>
            <person name="Nguyen N.H."/>
            <person name="Vilgalys R."/>
            <person name="Ruytinx J."/>
            <person name="Liao H.L."/>
            <person name="Branco S."/>
            <person name="Kuo A."/>
            <person name="LaButti K."/>
            <person name="Lipzen A."/>
            <person name="Andreopoulos W."/>
            <person name="Pangilinan J."/>
            <person name="Riley R."/>
            <person name="Hundley H."/>
            <person name="Na H."/>
            <person name="Barry K."/>
            <person name="Grigoriev I.V."/>
            <person name="Stajich J.E."/>
            <person name="Kennedy P.G."/>
        </authorList>
    </citation>
    <scope>NUCLEOTIDE SEQUENCE</scope>
    <source>
        <strain evidence="4">FC423</strain>
    </source>
</reference>
<dbReference type="PANTHER" id="PTHR10622:SF10">
    <property type="entry name" value="HET DOMAIN-CONTAINING PROTEIN"/>
    <property type="match status" value="1"/>
</dbReference>
<dbReference type="InterPro" id="IPR001680">
    <property type="entry name" value="WD40_rpt"/>
</dbReference>
<dbReference type="SMART" id="SM00320">
    <property type="entry name" value="WD40"/>
    <property type="match status" value="3"/>
</dbReference>
<protein>
    <recommendedName>
        <fullName evidence="3">Heterokaryon incompatibility domain-containing protein</fullName>
    </recommendedName>
</protein>
<dbReference type="Gene3D" id="2.130.10.10">
    <property type="entry name" value="YVTN repeat-like/Quinoprotein amine dehydrogenase"/>
    <property type="match status" value="1"/>
</dbReference>
<evidence type="ECO:0000313" key="5">
    <source>
        <dbReference type="Proteomes" id="UP000823399"/>
    </source>
</evidence>
<accession>A0A9P7JTR0</accession>
<dbReference type="RefSeq" id="XP_041292480.1">
    <property type="nucleotide sequence ID" value="XM_041444042.1"/>
</dbReference>
<keyword evidence="1" id="KW-0853">WD repeat</keyword>
<comment type="caution">
    <text evidence="4">The sequence shown here is derived from an EMBL/GenBank/DDBJ whole genome shotgun (WGS) entry which is preliminary data.</text>
</comment>
<name>A0A9P7JTR0_9AGAM</name>
<evidence type="ECO:0000256" key="2">
    <source>
        <dbReference type="SAM" id="MobiDB-lite"/>
    </source>
</evidence>
<dbReference type="PANTHER" id="PTHR10622">
    <property type="entry name" value="HET DOMAIN-CONTAINING PROTEIN"/>
    <property type="match status" value="1"/>
</dbReference>
<evidence type="ECO:0000256" key="1">
    <source>
        <dbReference type="PROSITE-ProRule" id="PRU00221"/>
    </source>
</evidence>
<feature type="repeat" description="WD" evidence="1">
    <location>
        <begin position="1"/>
        <end position="34"/>
    </location>
</feature>
<dbReference type="OrthoDB" id="2423701at2759"/>
<evidence type="ECO:0000313" key="4">
    <source>
        <dbReference type="EMBL" id="KAG2107882.1"/>
    </source>
</evidence>
<organism evidence="4 5">
    <name type="scientific">Suillus discolor</name>
    <dbReference type="NCBI Taxonomy" id="1912936"/>
    <lineage>
        <taxon>Eukaryota</taxon>
        <taxon>Fungi</taxon>
        <taxon>Dikarya</taxon>
        <taxon>Basidiomycota</taxon>
        <taxon>Agaricomycotina</taxon>
        <taxon>Agaricomycetes</taxon>
        <taxon>Agaricomycetidae</taxon>
        <taxon>Boletales</taxon>
        <taxon>Suillineae</taxon>
        <taxon>Suillaceae</taxon>
        <taxon>Suillus</taxon>
    </lineage>
</organism>
<dbReference type="EMBL" id="JABBWM010000029">
    <property type="protein sequence ID" value="KAG2107882.1"/>
    <property type="molecule type" value="Genomic_DNA"/>
</dbReference>
<feature type="repeat" description="WD" evidence="1">
    <location>
        <begin position="35"/>
        <end position="76"/>
    </location>
</feature>
<dbReference type="GeneID" id="64706301"/>
<dbReference type="InterPro" id="IPR011990">
    <property type="entry name" value="TPR-like_helical_dom_sf"/>
</dbReference>
<proteinExistence type="predicted"/>
<sequence length="915" mass="102788">MAVAVFPNERRMVTDSIDKTLRLWDLKTGVVLKKMEGHSAEVLGLAVSQDGQLIPSGDFNGEVIVWHGETGESLTQPIKAHSSCVSSLDFSPDGTVLVTGSGDGMTKLKLGRRKSNHVQSAAYDSQARGNASHPLSFKGHTLYNCSLARMPDGTHLLSGGNDFDPTLREWDALTWQQAYLRVQLGIKALDGTRYDEAADSFTAAVNTSAFSSQSDIHEIYEDLVVLFGWDLKSLWLTAHQENCHALLLAGKLQDAVRSYRYMMVLSDELQSSPTFISDFKQECSVLCAVNGDTALTANEYNRAIDLYSAVIDLDFASDVDALLDVQKVTELNSSSHVGYQLTYTALHAAQRYDEAIKAFTIMLSKLDSAPEAQIRSRFWDIHSLIRKAVWIELENAPLRLLNTSTGLLCNRAAQTNSFKMSSEYKELLSSTTKHSDLQTERIKDVVATYFRCVLLSHRWEETEVLLHDIQDKVVYELNGLGGITKLQSFCKIVRDAGYHWAWIDTCCIDKNSNPEVQESINSMFVWYRHSALTIVYLYDVPPSSQPGALAQSVWNERAWTFQELVAPKVVIFYQKDWSLYLNDRSPNHKESPAIMKELEDVTGIDARTLISFRPGMSDARQRLQWASSRITTLQEDIAYSLFGIFDVHLPVMYGENKQNALGRLLQEIVARSGDITVLDWVGQASKFNSCLPAYITSYSTPPRTLPSLSEDQIQTTISSLRKNPVALDLASKLHDALDCMSAARFVSYRLYLPCIAFRVTEVSLSYGPSETQYQVKADGLHDLLITTNEPLVQSSQTRPPQQTFVLVRPWDRSLIELSDFADLLDDTESEEEYWTPPPSPSDDSSSRSFVKQVDGSKSRALRLLVHLGQPFRAFLLARQRRGEYKRVASDRDIIAQVKDVASVRYLMDIRMMEIS</sequence>
<dbReference type="Gene3D" id="1.25.40.10">
    <property type="entry name" value="Tetratricopeptide repeat domain"/>
    <property type="match status" value="1"/>
</dbReference>
<dbReference type="Proteomes" id="UP000823399">
    <property type="component" value="Unassembled WGS sequence"/>
</dbReference>
<feature type="domain" description="Heterokaryon incompatibility" evidence="3">
    <location>
        <begin position="454"/>
        <end position="539"/>
    </location>
</feature>
<dbReference type="InterPro" id="IPR015943">
    <property type="entry name" value="WD40/YVTN_repeat-like_dom_sf"/>
</dbReference>
<dbReference type="Pfam" id="PF06985">
    <property type="entry name" value="HET"/>
    <property type="match status" value="1"/>
</dbReference>
<feature type="region of interest" description="Disordered" evidence="2">
    <location>
        <begin position="829"/>
        <end position="850"/>
    </location>
</feature>
<evidence type="ECO:0000259" key="3">
    <source>
        <dbReference type="Pfam" id="PF06985"/>
    </source>
</evidence>
<dbReference type="PROSITE" id="PS50294">
    <property type="entry name" value="WD_REPEATS_REGION"/>
    <property type="match status" value="3"/>
</dbReference>
<dbReference type="SUPFAM" id="SSF50978">
    <property type="entry name" value="WD40 repeat-like"/>
    <property type="match status" value="1"/>
</dbReference>
<dbReference type="InterPro" id="IPR010730">
    <property type="entry name" value="HET"/>
</dbReference>
<dbReference type="AlphaFoldDB" id="A0A9P7JTR0"/>
<keyword evidence="5" id="KW-1185">Reference proteome</keyword>
<feature type="repeat" description="WD" evidence="1">
    <location>
        <begin position="78"/>
        <end position="108"/>
    </location>
</feature>
<dbReference type="Pfam" id="PF00400">
    <property type="entry name" value="WD40"/>
    <property type="match status" value="2"/>
</dbReference>
<dbReference type="PROSITE" id="PS50082">
    <property type="entry name" value="WD_REPEATS_2"/>
    <property type="match status" value="3"/>
</dbReference>